<dbReference type="EMBL" id="LAZR01040149">
    <property type="protein sequence ID" value="KKL15207.1"/>
    <property type="molecule type" value="Genomic_DNA"/>
</dbReference>
<evidence type="ECO:0000256" key="1">
    <source>
        <dbReference type="SAM" id="Phobius"/>
    </source>
</evidence>
<feature type="non-terminal residue" evidence="2">
    <location>
        <position position="1"/>
    </location>
</feature>
<keyword evidence="1" id="KW-1133">Transmembrane helix</keyword>
<organism evidence="2">
    <name type="scientific">marine sediment metagenome</name>
    <dbReference type="NCBI Taxonomy" id="412755"/>
    <lineage>
        <taxon>unclassified sequences</taxon>
        <taxon>metagenomes</taxon>
        <taxon>ecological metagenomes</taxon>
    </lineage>
</organism>
<feature type="transmembrane region" description="Helical" evidence="1">
    <location>
        <begin position="115"/>
        <end position="134"/>
    </location>
</feature>
<sequence length="168" mass="19213">NESYDEYSVDKKNTRKQDKLTKRIVETIADCSIFLQLGEMLGIYALGTIIGPAASFSGSLFILFQNMFCLKMEREDFISHKALEGKEKDNIKSNKRLTTLFYEIKNLDLIKLTKSIISVALSIFMLVEFVFAMSILSPTILLLLSTSTTISAIWTHFYQESMTYPYKC</sequence>
<accession>A0A0F9BN24</accession>
<keyword evidence="1" id="KW-0472">Membrane</keyword>
<proteinExistence type="predicted"/>
<feature type="transmembrane region" description="Helical" evidence="1">
    <location>
        <begin position="43"/>
        <end position="64"/>
    </location>
</feature>
<comment type="caution">
    <text evidence="2">The sequence shown here is derived from an EMBL/GenBank/DDBJ whole genome shotgun (WGS) entry which is preliminary data.</text>
</comment>
<feature type="transmembrane region" description="Helical" evidence="1">
    <location>
        <begin position="140"/>
        <end position="158"/>
    </location>
</feature>
<protein>
    <submittedName>
        <fullName evidence="2">Uncharacterized protein</fullName>
    </submittedName>
</protein>
<reference evidence="2" key="1">
    <citation type="journal article" date="2015" name="Nature">
        <title>Complex archaea that bridge the gap between prokaryotes and eukaryotes.</title>
        <authorList>
            <person name="Spang A."/>
            <person name="Saw J.H."/>
            <person name="Jorgensen S.L."/>
            <person name="Zaremba-Niedzwiedzka K."/>
            <person name="Martijn J."/>
            <person name="Lind A.E."/>
            <person name="van Eijk R."/>
            <person name="Schleper C."/>
            <person name="Guy L."/>
            <person name="Ettema T.J."/>
        </authorList>
    </citation>
    <scope>NUCLEOTIDE SEQUENCE</scope>
</reference>
<keyword evidence="1" id="KW-0812">Transmembrane</keyword>
<evidence type="ECO:0000313" key="2">
    <source>
        <dbReference type="EMBL" id="KKL15207.1"/>
    </source>
</evidence>
<name>A0A0F9BN24_9ZZZZ</name>
<gene>
    <name evidence="2" type="ORF">LCGC14_2507900</name>
</gene>
<dbReference type="AlphaFoldDB" id="A0A0F9BN24"/>